<dbReference type="Proteomes" id="UP000318995">
    <property type="component" value="Unassembled WGS sequence"/>
</dbReference>
<reference evidence="2 3" key="1">
    <citation type="submission" date="2019-02" db="EMBL/GenBank/DDBJ databases">
        <title>Deep-cultivation of Planctomycetes and their phenomic and genomic characterization uncovers novel biology.</title>
        <authorList>
            <person name="Wiegand S."/>
            <person name="Jogler M."/>
            <person name="Boedeker C."/>
            <person name="Pinto D."/>
            <person name="Vollmers J."/>
            <person name="Rivas-Marin E."/>
            <person name="Kohn T."/>
            <person name="Peeters S.H."/>
            <person name="Heuer A."/>
            <person name="Rast P."/>
            <person name="Oberbeckmann S."/>
            <person name="Bunk B."/>
            <person name="Jeske O."/>
            <person name="Meyerdierks A."/>
            <person name="Storesund J.E."/>
            <person name="Kallscheuer N."/>
            <person name="Luecker S."/>
            <person name="Lage O.M."/>
            <person name="Pohl T."/>
            <person name="Merkel B.J."/>
            <person name="Hornburger P."/>
            <person name="Mueller R.-W."/>
            <person name="Bruemmer F."/>
            <person name="Labrenz M."/>
            <person name="Spormann A.M."/>
            <person name="Op Den Camp H."/>
            <person name="Overmann J."/>
            <person name="Amann R."/>
            <person name="Jetten M.S.M."/>
            <person name="Mascher T."/>
            <person name="Medema M.H."/>
            <person name="Devos D.P."/>
            <person name="Kaster A.-K."/>
            <person name="Ovreas L."/>
            <person name="Rohde M."/>
            <person name="Galperin M.Y."/>
            <person name="Jogler C."/>
        </authorList>
    </citation>
    <scope>NUCLEOTIDE SEQUENCE [LARGE SCALE GENOMIC DNA]</scope>
    <source>
        <strain evidence="2 3">Pla111</strain>
    </source>
</reference>
<evidence type="ECO:0000313" key="2">
    <source>
        <dbReference type="EMBL" id="TWT46523.1"/>
    </source>
</evidence>
<name>A0A5C5W8D9_9BACT</name>
<protein>
    <recommendedName>
        <fullName evidence="4">PEP-CTERM protein-sorting domain-containing protein</fullName>
    </recommendedName>
</protein>
<sequence precursor="true">MKMRILNLLSAAMVLVAASSANAALIAYWDQNSNSLPAGGFGFETTDFPQAADQGAGALTLIDFDTTAASGAYTTIQSFSGSTVNAQPTIASGGSLSPQGGNDLGGGVYSNNGMSIVLEVSTVGYEDILVSWAQRGTSTGFASRAFSYSTDGVTYSLFDTDLGTLGSSFVTESYDLSAIAAVEGASSVFFKITLDGATSATGNNRFDNITVEGTVIPEPGSALLVLLGTTFASTVALRSRLG</sequence>
<organism evidence="2 3">
    <name type="scientific">Botrimarina hoheduenensis</name>
    <dbReference type="NCBI Taxonomy" id="2528000"/>
    <lineage>
        <taxon>Bacteria</taxon>
        <taxon>Pseudomonadati</taxon>
        <taxon>Planctomycetota</taxon>
        <taxon>Planctomycetia</taxon>
        <taxon>Pirellulales</taxon>
        <taxon>Lacipirellulaceae</taxon>
        <taxon>Botrimarina</taxon>
    </lineage>
</organism>
<comment type="caution">
    <text evidence="2">The sequence shown here is derived from an EMBL/GenBank/DDBJ whole genome shotgun (WGS) entry which is preliminary data.</text>
</comment>
<feature type="signal peptide" evidence="1">
    <location>
        <begin position="1"/>
        <end position="23"/>
    </location>
</feature>
<dbReference type="AlphaFoldDB" id="A0A5C5W8D9"/>
<evidence type="ECO:0000313" key="3">
    <source>
        <dbReference type="Proteomes" id="UP000318995"/>
    </source>
</evidence>
<evidence type="ECO:0008006" key="4">
    <source>
        <dbReference type="Google" id="ProtNLM"/>
    </source>
</evidence>
<keyword evidence="1" id="KW-0732">Signal</keyword>
<feature type="chain" id="PRO_5023021487" description="PEP-CTERM protein-sorting domain-containing protein" evidence="1">
    <location>
        <begin position="24"/>
        <end position="242"/>
    </location>
</feature>
<proteinExistence type="predicted"/>
<keyword evidence="3" id="KW-1185">Reference proteome</keyword>
<gene>
    <name evidence="2" type="ORF">Pla111_16190</name>
</gene>
<evidence type="ECO:0000256" key="1">
    <source>
        <dbReference type="SAM" id="SignalP"/>
    </source>
</evidence>
<dbReference type="EMBL" id="SJPH01000003">
    <property type="protein sequence ID" value="TWT46523.1"/>
    <property type="molecule type" value="Genomic_DNA"/>
</dbReference>
<accession>A0A5C5W8D9</accession>